<dbReference type="EnsemblPlants" id="Pp3c2_30160V3.1">
    <property type="protein sequence ID" value="PAC:32937651.CDS.1"/>
    <property type="gene ID" value="Pp3c2_30160"/>
</dbReference>
<sequence>SPTLFIIPCLLLYPRGAAHLFLVLLNIFFARWISAQLAFYRLRYSVLYSYTLLLDFSFVRYCLLRVILGLSYPQGFCA</sequence>
<dbReference type="Gramene" id="Pp3c2_30160V3.1">
    <property type="protein sequence ID" value="PAC:32937651.CDS.1"/>
    <property type="gene ID" value="Pp3c2_30160"/>
</dbReference>
<name>A0A7I4ETY4_PHYPA</name>
<accession>A0A7I4ETY4</accession>
<feature type="transmembrane region" description="Helical" evidence="1">
    <location>
        <begin position="20"/>
        <end position="40"/>
    </location>
</feature>
<proteinExistence type="predicted"/>
<evidence type="ECO:0000256" key="1">
    <source>
        <dbReference type="SAM" id="Phobius"/>
    </source>
</evidence>
<dbReference type="EMBL" id="ABEU02000002">
    <property type="status" value="NOT_ANNOTATED_CDS"/>
    <property type="molecule type" value="Genomic_DNA"/>
</dbReference>
<evidence type="ECO:0000313" key="3">
    <source>
        <dbReference type="Proteomes" id="UP000006727"/>
    </source>
</evidence>
<protein>
    <submittedName>
        <fullName evidence="2">Uncharacterized protein</fullName>
    </submittedName>
</protein>
<reference evidence="2" key="3">
    <citation type="submission" date="2020-12" db="UniProtKB">
        <authorList>
            <consortium name="EnsemblPlants"/>
        </authorList>
    </citation>
    <scope>IDENTIFICATION</scope>
</reference>
<reference evidence="2 3" key="1">
    <citation type="journal article" date="2008" name="Science">
        <title>The Physcomitrella genome reveals evolutionary insights into the conquest of land by plants.</title>
        <authorList>
            <person name="Rensing S."/>
            <person name="Lang D."/>
            <person name="Zimmer A."/>
            <person name="Terry A."/>
            <person name="Salamov A."/>
            <person name="Shapiro H."/>
            <person name="Nishiyama T."/>
            <person name="Perroud P.-F."/>
            <person name="Lindquist E."/>
            <person name="Kamisugi Y."/>
            <person name="Tanahashi T."/>
            <person name="Sakakibara K."/>
            <person name="Fujita T."/>
            <person name="Oishi K."/>
            <person name="Shin-I T."/>
            <person name="Kuroki Y."/>
            <person name="Toyoda A."/>
            <person name="Suzuki Y."/>
            <person name="Hashimoto A."/>
            <person name="Yamaguchi K."/>
            <person name="Sugano A."/>
            <person name="Kohara Y."/>
            <person name="Fujiyama A."/>
            <person name="Anterola A."/>
            <person name="Aoki S."/>
            <person name="Ashton N."/>
            <person name="Barbazuk W.B."/>
            <person name="Barker E."/>
            <person name="Bennetzen J."/>
            <person name="Bezanilla M."/>
            <person name="Blankenship R."/>
            <person name="Cho S.H."/>
            <person name="Dutcher S."/>
            <person name="Estelle M."/>
            <person name="Fawcett J.A."/>
            <person name="Gundlach H."/>
            <person name="Hanada K."/>
            <person name="Heyl A."/>
            <person name="Hicks K.A."/>
            <person name="Hugh J."/>
            <person name="Lohr M."/>
            <person name="Mayer K."/>
            <person name="Melkozernov A."/>
            <person name="Murata T."/>
            <person name="Nelson D."/>
            <person name="Pils B."/>
            <person name="Prigge M."/>
            <person name="Reiss B."/>
            <person name="Renner T."/>
            <person name="Rombauts S."/>
            <person name="Rushton P."/>
            <person name="Sanderfoot A."/>
            <person name="Schween G."/>
            <person name="Shiu S.-H."/>
            <person name="Stueber K."/>
            <person name="Theodoulou F.L."/>
            <person name="Tu H."/>
            <person name="Van de Peer Y."/>
            <person name="Verrier P.J."/>
            <person name="Waters E."/>
            <person name="Wood A."/>
            <person name="Yang L."/>
            <person name="Cove D."/>
            <person name="Cuming A."/>
            <person name="Hasebe M."/>
            <person name="Lucas S."/>
            <person name="Mishler D.B."/>
            <person name="Reski R."/>
            <person name="Grigoriev I."/>
            <person name="Quatrano R.S."/>
            <person name="Boore J.L."/>
        </authorList>
    </citation>
    <scope>NUCLEOTIDE SEQUENCE [LARGE SCALE GENOMIC DNA]</scope>
    <source>
        <strain evidence="2 3">cv. Gransden 2004</strain>
    </source>
</reference>
<keyword evidence="1" id="KW-1133">Transmembrane helix</keyword>
<keyword evidence="3" id="KW-1185">Reference proteome</keyword>
<organism evidence="2 3">
    <name type="scientific">Physcomitrium patens</name>
    <name type="common">Spreading-leaved earth moss</name>
    <name type="synonym">Physcomitrella patens</name>
    <dbReference type="NCBI Taxonomy" id="3218"/>
    <lineage>
        <taxon>Eukaryota</taxon>
        <taxon>Viridiplantae</taxon>
        <taxon>Streptophyta</taxon>
        <taxon>Embryophyta</taxon>
        <taxon>Bryophyta</taxon>
        <taxon>Bryophytina</taxon>
        <taxon>Bryopsida</taxon>
        <taxon>Funariidae</taxon>
        <taxon>Funariales</taxon>
        <taxon>Funariaceae</taxon>
        <taxon>Physcomitrium</taxon>
    </lineage>
</organism>
<reference evidence="2 3" key="2">
    <citation type="journal article" date="2018" name="Plant J.">
        <title>The Physcomitrella patens chromosome-scale assembly reveals moss genome structure and evolution.</title>
        <authorList>
            <person name="Lang D."/>
            <person name="Ullrich K.K."/>
            <person name="Murat F."/>
            <person name="Fuchs J."/>
            <person name="Jenkins J."/>
            <person name="Haas F.B."/>
            <person name="Piednoel M."/>
            <person name="Gundlach H."/>
            <person name="Van Bel M."/>
            <person name="Meyberg R."/>
            <person name="Vives C."/>
            <person name="Morata J."/>
            <person name="Symeonidi A."/>
            <person name="Hiss M."/>
            <person name="Muchero W."/>
            <person name="Kamisugi Y."/>
            <person name="Saleh O."/>
            <person name="Blanc G."/>
            <person name="Decker E.L."/>
            <person name="van Gessel N."/>
            <person name="Grimwood J."/>
            <person name="Hayes R.D."/>
            <person name="Graham S.W."/>
            <person name="Gunter L.E."/>
            <person name="McDaniel S.F."/>
            <person name="Hoernstein S.N.W."/>
            <person name="Larsson A."/>
            <person name="Li F.W."/>
            <person name="Perroud P.F."/>
            <person name="Phillips J."/>
            <person name="Ranjan P."/>
            <person name="Rokshar D.S."/>
            <person name="Rothfels C.J."/>
            <person name="Schneider L."/>
            <person name="Shu S."/>
            <person name="Stevenson D.W."/>
            <person name="Thummler F."/>
            <person name="Tillich M."/>
            <person name="Villarreal Aguilar J.C."/>
            <person name="Widiez T."/>
            <person name="Wong G.K."/>
            <person name="Wymore A."/>
            <person name="Zhang Y."/>
            <person name="Zimmer A.D."/>
            <person name="Quatrano R.S."/>
            <person name="Mayer K.F.X."/>
            <person name="Goodstein D."/>
            <person name="Casacuberta J.M."/>
            <person name="Vandepoele K."/>
            <person name="Reski R."/>
            <person name="Cuming A.C."/>
            <person name="Tuskan G.A."/>
            <person name="Maumus F."/>
            <person name="Salse J."/>
            <person name="Schmutz J."/>
            <person name="Rensing S.A."/>
        </authorList>
    </citation>
    <scope>NUCLEOTIDE SEQUENCE [LARGE SCALE GENOMIC DNA]</scope>
    <source>
        <strain evidence="2 3">cv. Gransden 2004</strain>
    </source>
</reference>
<evidence type="ECO:0000313" key="2">
    <source>
        <dbReference type="EnsemblPlants" id="PAC:32937651.CDS.1"/>
    </source>
</evidence>
<keyword evidence="1" id="KW-0812">Transmembrane</keyword>
<dbReference type="Proteomes" id="UP000006727">
    <property type="component" value="Chromosome 2"/>
</dbReference>
<dbReference type="InParanoid" id="A0A7I4ETY4"/>
<feature type="transmembrane region" description="Helical" evidence="1">
    <location>
        <begin position="52"/>
        <end position="72"/>
    </location>
</feature>
<keyword evidence="1" id="KW-0472">Membrane</keyword>
<dbReference type="AlphaFoldDB" id="A0A7I4ETY4"/>